<evidence type="ECO:0000256" key="1">
    <source>
        <dbReference type="ARBA" id="ARBA00022723"/>
    </source>
</evidence>
<protein>
    <recommendedName>
        <fullName evidence="6">PHD-type domain-containing protein</fullName>
    </recommendedName>
</protein>
<dbReference type="PROSITE" id="PS50016">
    <property type="entry name" value="ZF_PHD_2"/>
    <property type="match status" value="1"/>
</dbReference>
<evidence type="ECO:0000256" key="3">
    <source>
        <dbReference type="ARBA" id="ARBA00022833"/>
    </source>
</evidence>
<feature type="compositionally biased region" description="Basic and acidic residues" evidence="5">
    <location>
        <begin position="201"/>
        <end position="222"/>
    </location>
</feature>
<dbReference type="GO" id="GO:0008270">
    <property type="term" value="F:zinc ion binding"/>
    <property type="evidence" value="ECO:0007669"/>
    <property type="project" value="UniProtKB-KW"/>
</dbReference>
<dbReference type="InterPro" id="IPR013083">
    <property type="entry name" value="Znf_RING/FYVE/PHD"/>
</dbReference>
<keyword evidence="3" id="KW-0862">Zinc</keyword>
<keyword evidence="8" id="KW-1185">Reference proteome</keyword>
<dbReference type="InterPro" id="IPR001965">
    <property type="entry name" value="Znf_PHD"/>
</dbReference>
<keyword evidence="1" id="KW-0479">Metal-binding</keyword>
<dbReference type="InterPro" id="IPR011011">
    <property type="entry name" value="Znf_FYVE_PHD"/>
</dbReference>
<accession>A0AAD6NKR1</accession>
<dbReference type="SUPFAM" id="SSF57903">
    <property type="entry name" value="FYVE/PHD zinc finger"/>
    <property type="match status" value="1"/>
</dbReference>
<gene>
    <name evidence="7" type="ORF">Dda_4589</name>
</gene>
<feature type="region of interest" description="Disordered" evidence="5">
    <location>
        <begin position="1"/>
        <end position="24"/>
    </location>
</feature>
<organism evidence="7 8">
    <name type="scientific">Drechslerella dactyloides</name>
    <name type="common">Nematode-trapping fungus</name>
    <name type="synonym">Arthrobotrys dactyloides</name>
    <dbReference type="NCBI Taxonomy" id="74499"/>
    <lineage>
        <taxon>Eukaryota</taxon>
        <taxon>Fungi</taxon>
        <taxon>Dikarya</taxon>
        <taxon>Ascomycota</taxon>
        <taxon>Pezizomycotina</taxon>
        <taxon>Orbiliomycetes</taxon>
        <taxon>Orbiliales</taxon>
        <taxon>Orbiliaceae</taxon>
        <taxon>Drechslerella</taxon>
    </lineage>
</organism>
<proteinExistence type="predicted"/>
<evidence type="ECO:0000256" key="4">
    <source>
        <dbReference type="PROSITE-ProRule" id="PRU00146"/>
    </source>
</evidence>
<feature type="region of interest" description="Disordered" evidence="5">
    <location>
        <begin position="86"/>
        <end position="141"/>
    </location>
</feature>
<feature type="region of interest" description="Disordered" evidence="5">
    <location>
        <begin position="265"/>
        <end position="286"/>
    </location>
</feature>
<feature type="region of interest" description="Disordered" evidence="5">
    <location>
        <begin position="196"/>
        <end position="253"/>
    </location>
</feature>
<evidence type="ECO:0000259" key="6">
    <source>
        <dbReference type="PROSITE" id="PS50016"/>
    </source>
</evidence>
<sequence length="371" mass="40695">MARDGLKYQTVRTDAASPTTSIPTVSAPGAGPKLCIVCNKANARLPGDQPLECKRCKRICHRGCLTSIPSADEIWWCPRCKKRRKEGRKSTPLPKTPRISTSAAPVQADGSARAKKRKSEPVGSAISLDSPATRTPVDKGHATKKDAYVGYLSESKGHDKMAMMLKYQESLNEAYNSSEPMVEDTEPVHPLLRYKQKKHSTQKDDQELLGKSHQLPKLELRDSFAPVGRTSKRGLGPSVTPEPKRQRRISPEIVSELTPAVAFQPAESPQLEYEPLVGSPNEIEEDSIKIKREDGEDGGNEYEQVVMEEDPAIIRGGISLDLSAEASEASRLATEESEPGETPLPPEECISWVIELLLADDGRLPLPEQSS</sequence>
<feature type="domain" description="PHD-type" evidence="6">
    <location>
        <begin position="32"/>
        <end position="83"/>
    </location>
</feature>
<feature type="compositionally biased region" description="Polar residues" evidence="5">
    <location>
        <begin position="10"/>
        <end position="24"/>
    </location>
</feature>
<evidence type="ECO:0000256" key="2">
    <source>
        <dbReference type="ARBA" id="ARBA00022771"/>
    </source>
</evidence>
<keyword evidence="2 4" id="KW-0863">Zinc-finger</keyword>
<comment type="caution">
    <text evidence="7">The sequence shown here is derived from an EMBL/GenBank/DDBJ whole genome shotgun (WGS) entry which is preliminary data.</text>
</comment>
<feature type="region of interest" description="Disordered" evidence="5">
    <location>
        <begin position="325"/>
        <end position="346"/>
    </location>
</feature>
<dbReference type="Gene3D" id="3.30.40.10">
    <property type="entry name" value="Zinc/RING finger domain, C3HC4 (zinc finger)"/>
    <property type="match status" value="1"/>
</dbReference>
<evidence type="ECO:0000256" key="5">
    <source>
        <dbReference type="SAM" id="MobiDB-lite"/>
    </source>
</evidence>
<dbReference type="InterPro" id="IPR019787">
    <property type="entry name" value="Znf_PHD-finger"/>
</dbReference>
<evidence type="ECO:0000313" key="7">
    <source>
        <dbReference type="EMBL" id="KAJ6260363.1"/>
    </source>
</evidence>
<dbReference type="AlphaFoldDB" id="A0AAD6NKR1"/>
<reference evidence="7" key="1">
    <citation type="submission" date="2023-01" db="EMBL/GenBank/DDBJ databases">
        <title>The chitinases involved in constricting ring structure development in the nematode-trapping fungus Drechslerella dactyloides.</title>
        <authorList>
            <person name="Wang R."/>
            <person name="Zhang L."/>
            <person name="Tang P."/>
            <person name="Li S."/>
            <person name="Liang L."/>
        </authorList>
    </citation>
    <scope>NUCLEOTIDE SEQUENCE</scope>
    <source>
        <strain evidence="7">YMF1.00031</strain>
    </source>
</reference>
<dbReference type="EMBL" id="JAQGDS010000005">
    <property type="protein sequence ID" value="KAJ6260363.1"/>
    <property type="molecule type" value="Genomic_DNA"/>
</dbReference>
<evidence type="ECO:0000313" key="8">
    <source>
        <dbReference type="Proteomes" id="UP001221413"/>
    </source>
</evidence>
<dbReference type="Proteomes" id="UP001221413">
    <property type="component" value="Unassembled WGS sequence"/>
</dbReference>
<name>A0AAD6NKR1_DREDA</name>
<dbReference type="SMART" id="SM00249">
    <property type="entry name" value="PHD"/>
    <property type="match status" value="1"/>
</dbReference>